<keyword evidence="5 11" id="KW-0547">Nucleotide-binding</keyword>
<keyword evidence="4 11" id="KW-0479">Metal-binding</keyword>
<feature type="binding site" evidence="11">
    <location>
        <position position="516"/>
    </location>
    <ligand>
        <name>Mg(2+)</name>
        <dbReference type="ChEBI" id="CHEBI:18420"/>
        <label>2</label>
    </ligand>
</feature>
<dbReference type="STRING" id="445932.Emin_0005"/>
<dbReference type="PANTHER" id="PTHR45866:SF1">
    <property type="entry name" value="DNA GYRASE SUBUNIT B, MITOCHONDRIAL"/>
    <property type="match status" value="1"/>
</dbReference>
<dbReference type="GO" id="GO:0003677">
    <property type="term" value="F:DNA binding"/>
    <property type="evidence" value="ECO:0007669"/>
    <property type="project" value="UniProtKB-KW"/>
</dbReference>
<sequence length="825" mass="91456">MTEEVKEKEQKNYDSSKIQVLEGLEAVRKRPAMYIGSTGLPGLHHLVYEVVDNSVDEILAGGATKISVTIKDDMTCSVADDGRGIPVDPMVNAKDPKLKGKSALEVVMTVLHAGGKFDSGAYKVSGGLHGVGVSCVNALSEYLEVVVNKDGKQYFQRYHRGKPEEKVKEIGAAKEKGTTVTFKADTEIFGELSFSYDTIANRLRELAFLNAGVKIILTDERGDEPKTHTFFYEGGISQFVKYINSNKTTLHAEPIYLTKEINNNYISFAIQYNDSYSENIYSFVNNINTIEGGTHLSGFRSSLTRVINEYIKDNGLLKNKEVNVTGDDMREGLTAVLSVKIPHPQFEGQTKTKLGNSEIEGIVRSMVGDALTTFFEENPKTAKAVCEKCIGAAVAREAARKARDLTRRKSALEGGGLPGKLADCQERVAERCELFIVEGNSAGGSAKQGRDRVFQAILPLRGKVLNVEKAQLVKILSNEEIRTLFTALGTGVGEGEGGFDISRLRYHKIVLMADADVDGQHITTLLLTFFYRQLRPLIEAGHVYIAQPPLYKVKKGKNEQYLQTEEQLVNWLSKEGINSTSVVKADKTALTAVELKDLLKILKDVEDLLMKIEVKGITLNEFLSFVNAGQIPLYRIPLQSGGFRYFYTEKEYGDYAAQYILERKEVLMAEGADISMLSDEDLAPEHQSLFEFGKLLAADTKLKAFGYSLANYQDAVSEDEKKNPLFTVNTGKSDVFVYSLHELFKTVKDAGSSGSTIQRYKGLGEMNPEQLWETTMDPAKRSLIKVEIQDAADAEQIFTTLMGDKVEPRRAFIESHALEVKNLDI</sequence>
<dbReference type="InterPro" id="IPR018522">
    <property type="entry name" value="TopoIIA_CS"/>
</dbReference>
<reference evidence="13 14" key="1">
    <citation type="journal article" date="2009" name="Appl. Environ. Microbiol.">
        <title>Genomic analysis of 'Elusimicrobium minutum,' the first cultivated representative of the phylum 'Elusimicrobia' (formerly termite group 1).</title>
        <authorList>
            <person name="Herlemann D.P.R."/>
            <person name="Geissinger O."/>
            <person name="Ikeda-Ohtsubo W."/>
            <person name="Kunin V."/>
            <person name="Sun H."/>
            <person name="Lapidus A."/>
            <person name="Hugenholtz P."/>
            <person name="Brune A."/>
        </authorList>
    </citation>
    <scope>NUCLEOTIDE SEQUENCE [LARGE SCALE GENOMIC DNA]</scope>
    <source>
        <strain evidence="13 14">Pei191</strain>
    </source>
</reference>
<comment type="subcellular location">
    <subcellularLocation>
        <location evidence="11">Cytoplasm</location>
    </subcellularLocation>
</comment>
<keyword evidence="9" id="KW-0238">DNA-binding</keyword>
<evidence type="ECO:0000256" key="2">
    <source>
        <dbReference type="ARBA" id="ARBA00010708"/>
    </source>
</evidence>
<evidence type="ECO:0000256" key="8">
    <source>
        <dbReference type="ARBA" id="ARBA00023029"/>
    </source>
</evidence>
<keyword evidence="8 11" id="KW-0799">Topoisomerase</keyword>
<organism evidence="13 14">
    <name type="scientific">Elusimicrobium minutum (strain Pei191)</name>
    <dbReference type="NCBI Taxonomy" id="445932"/>
    <lineage>
        <taxon>Bacteria</taxon>
        <taxon>Pseudomonadati</taxon>
        <taxon>Elusimicrobiota</taxon>
        <taxon>Elusimicrobia</taxon>
        <taxon>Elusimicrobiales</taxon>
        <taxon>Elusimicrobiaceae</taxon>
        <taxon>Elusimicrobium</taxon>
    </lineage>
</organism>
<dbReference type="Pfam" id="PF00204">
    <property type="entry name" value="DNA_gyraseB"/>
    <property type="match status" value="1"/>
</dbReference>
<dbReference type="InterPro" id="IPR049353">
    <property type="entry name" value="GyrB_hook"/>
</dbReference>
<comment type="similarity">
    <text evidence="2 11">Belongs to the type II topoisomerase GyrB family.</text>
</comment>
<dbReference type="SMART" id="SM00433">
    <property type="entry name" value="TOP2c"/>
    <property type="match status" value="1"/>
</dbReference>
<dbReference type="Pfam" id="PF00986">
    <property type="entry name" value="DNA_gyraseB_C"/>
    <property type="match status" value="1"/>
</dbReference>
<dbReference type="GO" id="GO:0003918">
    <property type="term" value="F:DNA topoisomerase type II (double strand cut, ATP-hydrolyzing) activity"/>
    <property type="evidence" value="ECO:0007669"/>
    <property type="project" value="UniProtKB-UniRule"/>
</dbReference>
<keyword evidence="10 11" id="KW-0413">Isomerase</keyword>
<dbReference type="FunFam" id="3.30.565.10:FF:000002">
    <property type="entry name" value="DNA gyrase subunit B"/>
    <property type="match status" value="1"/>
</dbReference>
<dbReference type="GO" id="GO:0006261">
    <property type="term" value="P:DNA-templated DNA replication"/>
    <property type="evidence" value="ECO:0007669"/>
    <property type="project" value="UniProtKB-UniRule"/>
</dbReference>
<dbReference type="InterPro" id="IPR014721">
    <property type="entry name" value="Ribsml_uS5_D2-typ_fold_subgr"/>
</dbReference>
<dbReference type="GO" id="GO:0046872">
    <property type="term" value="F:metal ion binding"/>
    <property type="evidence" value="ECO:0007669"/>
    <property type="project" value="UniProtKB-KW"/>
</dbReference>
<gene>
    <name evidence="11" type="primary">gyrB</name>
    <name evidence="13" type="ordered locus">Emin_0005</name>
</gene>
<dbReference type="OrthoDB" id="9802808at2"/>
<feature type="binding site" evidence="11">
    <location>
        <position position="514"/>
    </location>
    <ligand>
        <name>Mg(2+)</name>
        <dbReference type="ChEBI" id="CHEBI:18420"/>
        <label>1</label>
        <note>catalytic</note>
    </ligand>
</feature>
<name>B2KAM7_ELUMP</name>
<dbReference type="KEGG" id="emi:Emin_0005"/>
<evidence type="ECO:0000256" key="11">
    <source>
        <dbReference type="HAMAP-Rule" id="MF_01898"/>
    </source>
</evidence>
<dbReference type="InterPro" id="IPR013760">
    <property type="entry name" value="Topo_IIA-like_dom_sf"/>
</dbReference>
<evidence type="ECO:0000256" key="3">
    <source>
        <dbReference type="ARBA" id="ARBA00022490"/>
    </source>
</evidence>
<evidence type="ECO:0000256" key="1">
    <source>
        <dbReference type="ARBA" id="ARBA00000185"/>
    </source>
</evidence>
<feature type="binding site" evidence="11">
    <location>
        <position position="514"/>
    </location>
    <ligand>
        <name>Mg(2+)</name>
        <dbReference type="ChEBI" id="CHEBI:18420"/>
        <label>2</label>
    </ligand>
</feature>
<dbReference type="Pfam" id="PF02518">
    <property type="entry name" value="HATPase_c"/>
    <property type="match status" value="1"/>
</dbReference>
<dbReference type="Proteomes" id="UP000001029">
    <property type="component" value="Chromosome"/>
</dbReference>
<dbReference type="Gene3D" id="3.40.50.670">
    <property type="match status" value="2"/>
</dbReference>
<dbReference type="PRINTS" id="PR01159">
    <property type="entry name" value="DNAGYRASEB"/>
</dbReference>
<dbReference type="GO" id="GO:0005694">
    <property type="term" value="C:chromosome"/>
    <property type="evidence" value="ECO:0007669"/>
    <property type="project" value="InterPro"/>
</dbReference>
<dbReference type="RefSeq" id="WP_012414188.1">
    <property type="nucleotide sequence ID" value="NC_010644.1"/>
</dbReference>
<dbReference type="SUPFAM" id="SSF54211">
    <property type="entry name" value="Ribosomal protein S5 domain 2-like"/>
    <property type="match status" value="1"/>
</dbReference>
<dbReference type="EC" id="5.6.2.2" evidence="11"/>
<dbReference type="NCBIfam" id="NF011501">
    <property type="entry name" value="PRK14939.1"/>
    <property type="match status" value="1"/>
</dbReference>
<evidence type="ECO:0000259" key="12">
    <source>
        <dbReference type="PROSITE" id="PS50880"/>
    </source>
</evidence>
<dbReference type="AlphaFoldDB" id="B2KAM7"/>
<dbReference type="SUPFAM" id="SSF56719">
    <property type="entry name" value="Type II DNA topoisomerase"/>
    <property type="match status" value="1"/>
</dbReference>
<dbReference type="Pfam" id="PF21249">
    <property type="entry name" value="GyrB_hook"/>
    <property type="match status" value="1"/>
</dbReference>
<evidence type="ECO:0000256" key="5">
    <source>
        <dbReference type="ARBA" id="ARBA00022741"/>
    </source>
</evidence>
<dbReference type="InterPro" id="IPR001241">
    <property type="entry name" value="Topo_IIA"/>
</dbReference>
<dbReference type="Pfam" id="PF01751">
    <property type="entry name" value="Toprim"/>
    <property type="match status" value="1"/>
</dbReference>
<protein>
    <recommendedName>
        <fullName evidence="11">DNA gyrase subunit B</fullName>
        <ecNumber evidence="11">5.6.2.2</ecNumber>
    </recommendedName>
</protein>
<dbReference type="PROSITE" id="PS50880">
    <property type="entry name" value="TOPRIM"/>
    <property type="match status" value="1"/>
</dbReference>
<dbReference type="GO" id="GO:0006265">
    <property type="term" value="P:DNA topological change"/>
    <property type="evidence" value="ECO:0007669"/>
    <property type="project" value="UniProtKB-UniRule"/>
</dbReference>
<dbReference type="FunFam" id="3.40.50.670:FF:000001">
    <property type="entry name" value="DNA topoisomerase 2"/>
    <property type="match status" value="1"/>
</dbReference>
<proteinExistence type="inferred from homology"/>
<dbReference type="PROSITE" id="PS00177">
    <property type="entry name" value="TOPOISOMERASE_II"/>
    <property type="match status" value="1"/>
</dbReference>
<dbReference type="Gene3D" id="3.30.230.10">
    <property type="match status" value="1"/>
</dbReference>
<comment type="catalytic activity">
    <reaction evidence="1 11">
        <text>ATP-dependent breakage, passage and rejoining of double-stranded DNA.</text>
        <dbReference type="EC" id="5.6.2.2"/>
    </reaction>
</comment>
<dbReference type="FunFam" id="3.30.230.10:FF:000005">
    <property type="entry name" value="DNA gyrase subunit B"/>
    <property type="match status" value="1"/>
</dbReference>
<comment type="subunit">
    <text evidence="11">Heterotetramer, composed of two GyrA and two GyrB chains. In the heterotetramer, GyrA contains the active site tyrosine that forms a transient covalent intermediate with DNA, while GyrB binds cofactors and catalyzes ATP hydrolysis.</text>
</comment>
<comment type="function">
    <text evidence="11">A type II topoisomerase that negatively supercoils closed circular double-stranded (ds) DNA in an ATP-dependent manner to modulate DNA topology and maintain chromosomes in an underwound state. Negative supercoiling favors strand separation, and DNA replication, transcription, recombination and repair, all of which involve strand separation. Also able to catalyze the interconversion of other topological isomers of dsDNA rings, including catenanes and knotted rings. Type II topoisomerases break and join 2 DNA strands simultaneously in an ATP-dependent manner.</text>
</comment>
<dbReference type="PRINTS" id="PR00418">
    <property type="entry name" value="TPI2FAMILY"/>
</dbReference>
<dbReference type="InterPro" id="IPR013759">
    <property type="entry name" value="Topo_IIA_B_C"/>
</dbReference>
<evidence type="ECO:0000256" key="9">
    <source>
        <dbReference type="ARBA" id="ARBA00023125"/>
    </source>
</evidence>
<evidence type="ECO:0000313" key="14">
    <source>
        <dbReference type="Proteomes" id="UP000001029"/>
    </source>
</evidence>
<accession>B2KAM7</accession>
<keyword evidence="7 11" id="KW-0460">Magnesium</keyword>
<dbReference type="CDD" id="cd00822">
    <property type="entry name" value="TopoII_Trans_DNA_gyrase"/>
    <property type="match status" value="1"/>
</dbReference>
<evidence type="ECO:0000313" key="13">
    <source>
        <dbReference type="EMBL" id="ACC97573.1"/>
    </source>
</evidence>
<keyword evidence="14" id="KW-1185">Reference proteome</keyword>
<comment type="cofactor">
    <cofactor evidence="11">
        <name>Mg(2+)</name>
        <dbReference type="ChEBI" id="CHEBI:18420"/>
    </cofactor>
    <cofactor evidence="11">
        <name>Mn(2+)</name>
        <dbReference type="ChEBI" id="CHEBI:29035"/>
    </cofactor>
    <cofactor evidence="11">
        <name>Ca(2+)</name>
        <dbReference type="ChEBI" id="CHEBI:29108"/>
    </cofactor>
    <text evidence="11">Binds two Mg(2+) per subunit. The magnesium ions form salt bridges with both the protein and the DNA. Can also accept other divalent metal cations, such as Mn(2+) or Ca(2+).</text>
</comment>
<evidence type="ECO:0000256" key="10">
    <source>
        <dbReference type="ARBA" id="ARBA00023235"/>
    </source>
</evidence>
<feature type="site" description="Interaction with DNA" evidence="11">
    <location>
        <position position="466"/>
    </location>
</feature>
<evidence type="ECO:0000256" key="7">
    <source>
        <dbReference type="ARBA" id="ARBA00022842"/>
    </source>
</evidence>
<dbReference type="InterPro" id="IPR011557">
    <property type="entry name" value="GyrB"/>
</dbReference>
<dbReference type="GO" id="GO:0005737">
    <property type="term" value="C:cytoplasm"/>
    <property type="evidence" value="ECO:0007669"/>
    <property type="project" value="UniProtKB-SubCell"/>
</dbReference>
<feature type="site" description="Interaction with DNA" evidence="11">
    <location>
        <position position="463"/>
    </location>
</feature>
<keyword evidence="3 11" id="KW-0963">Cytoplasm</keyword>
<dbReference type="InterPro" id="IPR000565">
    <property type="entry name" value="Topo_IIA_B"/>
</dbReference>
<dbReference type="CDD" id="cd16928">
    <property type="entry name" value="HATPase_GyrB-like"/>
    <property type="match status" value="1"/>
</dbReference>
<dbReference type="HOGENOM" id="CLU_006146_4_1_0"/>
<evidence type="ECO:0000256" key="6">
    <source>
        <dbReference type="ARBA" id="ARBA00022840"/>
    </source>
</evidence>
<dbReference type="InterPro" id="IPR006171">
    <property type="entry name" value="TOPRIM_dom"/>
</dbReference>
<dbReference type="NCBIfam" id="TIGR01059">
    <property type="entry name" value="gyrB"/>
    <property type="match status" value="1"/>
</dbReference>
<dbReference type="NCBIfam" id="NF004189">
    <property type="entry name" value="PRK05644.1"/>
    <property type="match status" value="1"/>
</dbReference>
<feature type="domain" description="Toprim" evidence="12">
    <location>
        <begin position="432"/>
        <end position="549"/>
    </location>
</feature>
<dbReference type="SUPFAM" id="SSF55874">
    <property type="entry name" value="ATPase domain of HSP90 chaperone/DNA topoisomerase II/histidine kinase"/>
    <property type="match status" value="1"/>
</dbReference>
<dbReference type="InterPro" id="IPR020568">
    <property type="entry name" value="Ribosomal_Su5_D2-typ_SF"/>
</dbReference>
<dbReference type="HAMAP" id="MF_01898">
    <property type="entry name" value="GyrB"/>
    <property type="match status" value="1"/>
</dbReference>
<dbReference type="InterPro" id="IPR013506">
    <property type="entry name" value="Topo_IIA_bsu_dom2"/>
</dbReference>
<dbReference type="SMART" id="SM00387">
    <property type="entry name" value="HATPase_c"/>
    <property type="match status" value="1"/>
</dbReference>
<dbReference type="Gene3D" id="3.30.565.10">
    <property type="entry name" value="Histidine kinase-like ATPase, C-terminal domain"/>
    <property type="match status" value="1"/>
</dbReference>
<dbReference type="InterPro" id="IPR002288">
    <property type="entry name" value="DNA_gyrase_B_C"/>
</dbReference>
<evidence type="ECO:0000256" key="4">
    <source>
        <dbReference type="ARBA" id="ARBA00022723"/>
    </source>
</evidence>
<comment type="miscellaneous">
    <text evidence="11">Few gyrases are as efficient as E.coli at forming negative supercoils. Not all organisms have 2 type II topoisomerases; in organisms with a single type II topoisomerase this enzyme also has to decatenate newly replicated chromosomes.</text>
</comment>
<dbReference type="InterPro" id="IPR003594">
    <property type="entry name" value="HATPase_dom"/>
</dbReference>
<dbReference type="GO" id="GO:0005524">
    <property type="term" value="F:ATP binding"/>
    <property type="evidence" value="ECO:0007669"/>
    <property type="project" value="UniProtKB-UniRule"/>
</dbReference>
<keyword evidence="6 11" id="KW-0067">ATP-binding</keyword>
<dbReference type="EMBL" id="CP001055">
    <property type="protein sequence ID" value="ACC97573.1"/>
    <property type="molecule type" value="Genomic_DNA"/>
</dbReference>
<feature type="binding site" evidence="11">
    <location>
        <position position="438"/>
    </location>
    <ligand>
        <name>Mg(2+)</name>
        <dbReference type="ChEBI" id="CHEBI:18420"/>
        <label>1</label>
        <note>catalytic</note>
    </ligand>
</feature>
<dbReference type="InterPro" id="IPR036890">
    <property type="entry name" value="HATPase_C_sf"/>
</dbReference>
<dbReference type="PANTHER" id="PTHR45866">
    <property type="entry name" value="DNA GYRASE/TOPOISOMERASE SUBUNIT B"/>
    <property type="match status" value="1"/>
</dbReference>